<gene>
    <name evidence="2" type="ORF">OTU49_008730</name>
</gene>
<evidence type="ECO:0000313" key="2">
    <source>
        <dbReference type="EMBL" id="KAK8729271.1"/>
    </source>
</evidence>
<feature type="non-terminal residue" evidence="2">
    <location>
        <position position="109"/>
    </location>
</feature>
<sequence>CLATTNIMKLLIVSIGVAVLLASAQAAPEATTISSSTIGGGGYDYSSGGITGGSGRIYDPSGVGVTSHSSFTLGAPRSGYVGSVGSGYNGGFGHGSFDGFGHRSVSGFG</sequence>
<accession>A0AAW0WPV8</accession>
<reference evidence="2 3" key="1">
    <citation type="journal article" date="2024" name="BMC Genomics">
        <title>Genome assembly of redclaw crayfish (Cherax quadricarinatus) provides insights into its immune adaptation and hypoxia tolerance.</title>
        <authorList>
            <person name="Liu Z."/>
            <person name="Zheng J."/>
            <person name="Li H."/>
            <person name="Fang K."/>
            <person name="Wang S."/>
            <person name="He J."/>
            <person name="Zhou D."/>
            <person name="Weng S."/>
            <person name="Chi M."/>
            <person name="Gu Z."/>
            <person name="He J."/>
            <person name="Li F."/>
            <person name="Wang M."/>
        </authorList>
    </citation>
    <scope>NUCLEOTIDE SEQUENCE [LARGE SCALE GENOMIC DNA]</scope>
    <source>
        <strain evidence="2">ZL_2023a</strain>
    </source>
</reference>
<proteinExistence type="predicted"/>
<feature type="signal peptide" evidence="1">
    <location>
        <begin position="1"/>
        <end position="26"/>
    </location>
</feature>
<keyword evidence="3" id="KW-1185">Reference proteome</keyword>
<feature type="chain" id="PRO_5043912054" evidence="1">
    <location>
        <begin position="27"/>
        <end position="109"/>
    </location>
</feature>
<feature type="non-terminal residue" evidence="2">
    <location>
        <position position="1"/>
    </location>
</feature>
<name>A0AAW0WPV8_CHEQU</name>
<evidence type="ECO:0000313" key="3">
    <source>
        <dbReference type="Proteomes" id="UP001445076"/>
    </source>
</evidence>
<dbReference type="EMBL" id="JARKIK010000068">
    <property type="protein sequence ID" value="KAK8729271.1"/>
    <property type="molecule type" value="Genomic_DNA"/>
</dbReference>
<comment type="caution">
    <text evidence="2">The sequence shown here is derived from an EMBL/GenBank/DDBJ whole genome shotgun (WGS) entry which is preliminary data.</text>
</comment>
<dbReference type="Proteomes" id="UP001445076">
    <property type="component" value="Unassembled WGS sequence"/>
</dbReference>
<dbReference type="AlphaFoldDB" id="A0AAW0WPV8"/>
<organism evidence="2 3">
    <name type="scientific">Cherax quadricarinatus</name>
    <name type="common">Australian red claw crayfish</name>
    <dbReference type="NCBI Taxonomy" id="27406"/>
    <lineage>
        <taxon>Eukaryota</taxon>
        <taxon>Metazoa</taxon>
        <taxon>Ecdysozoa</taxon>
        <taxon>Arthropoda</taxon>
        <taxon>Crustacea</taxon>
        <taxon>Multicrustacea</taxon>
        <taxon>Malacostraca</taxon>
        <taxon>Eumalacostraca</taxon>
        <taxon>Eucarida</taxon>
        <taxon>Decapoda</taxon>
        <taxon>Pleocyemata</taxon>
        <taxon>Astacidea</taxon>
        <taxon>Parastacoidea</taxon>
        <taxon>Parastacidae</taxon>
        <taxon>Cherax</taxon>
    </lineage>
</organism>
<keyword evidence="1" id="KW-0732">Signal</keyword>
<protein>
    <submittedName>
        <fullName evidence="2">Uncharacterized protein</fullName>
    </submittedName>
</protein>
<evidence type="ECO:0000256" key="1">
    <source>
        <dbReference type="SAM" id="SignalP"/>
    </source>
</evidence>